<dbReference type="AlphaFoldDB" id="A0A0J5M9V0"/>
<dbReference type="GO" id="GO:0005524">
    <property type="term" value="F:ATP binding"/>
    <property type="evidence" value="ECO:0007669"/>
    <property type="project" value="UniProtKB-KW"/>
</dbReference>
<dbReference type="Pfam" id="PF00005">
    <property type="entry name" value="ABC_tran"/>
    <property type="match status" value="1"/>
</dbReference>
<dbReference type="NCBIfam" id="NF002981">
    <property type="entry name" value="PRK03695.1"/>
    <property type="match status" value="1"/>
</dbReference>
<sequence length="261" mass="28071">MPLMQLQGVAQARRLRPIDAAVDPGETLHLVGPNGAGKSTLLNRLAGMSRGEGRILFNGRPLDEWPAAALARRRAWLCQQQMPPFAMPVWHYLAQHQPAAVPDALMQEVCGALALSDKLGRPADQLSGGEWQRVRLAAVVLQIHPQINPEGQLLLLDEPMNSLDVAQQSALDGLLAGLSAAGIAIVTSSHDLNHSLRYAEQVWLMREGGLLAGGKTRDVLTADNLTAAYRMPFQFLQAGDRRFIVAAGSPGESLQPPAHSG</sequence>
<comment type="similarity">
    <text evidence="9">Belongs to the ABC transporter superfamily. Vitamin B12 importer (TC 3.A.1.13.1) family.</text>
</comment>
<keyword evidence="7 9" id="KW-0472">Membrane</keyword>
<dbReference type="PANTHER" id="PTHR42794">
    <property type="entry name" value="HEMIN IMPORT ATP-BINDING PROTEIN HMUV"/>
    <property type="match status" value="1"/>
</dbReference>
<dbReference type="PROSITE" id="PS50893">
    <property type="entry name" value="ABC_TRANSPORTER_2"/>
    <property type="match status" value="1"/>
</dbReference>
<keyword evidence="1 9" id="KW-0813">Transport</keyword>
<comment type="catalytic activity">
    <reaction evidence="9">
        <text>an R-cob(III)alamin(out) + ATP + H2O = an R-cob(III)alamin(in) + ADP + phosphate + H(+)</text>
        <dbReference type="Rhea" id="RHEA:17873"/>
        <dbReference type="ChEBI" id="CHEBI:15377"/>
        <dbReference type="ChEBI" id="CHEBI:15378"/>
        <dbReference type="ChEBI" id="CHEBI:30616"/>
        <dbReference type="ChEBI" id="CHEBI:43474"/>
        <dbReference type="ChEBI" id="CHEBI:140785"/>
        <dbReference type="ChEBI" id="CHEBI:456216"/>
        <dbReference type="EC" id="7.6.2.8"/>
    </reaction>
</comment>
<evidence type="ECO:0000256" key="8">
    <source>
        <dbReference type="ARBA" id="ARBA00037066"/>
    </source>
</evidence>
<evidence type="ECO:0000256" key="1">
    <source>
        <dbReference type="ARBA" id="ARBA00022448"/>
    </source>
</evidence>
<reference evidence="11 12" key="1">
    <citation type="submission" date="2015-05" db="EMBL/GenBank/DDBJ databases">
        <title>Genome sequences of Pluralibacter gergoviae.</title>
        <authorList>
            <person name="Greninger A.L."/>
            <person name="Miller S."/>
        </authorList>
    </citation>
    <scope>NUCLEOTIDE SEQUENCE [LARGE SCALE GENOMIC DNA]</scope>
    <source>
        <strain evidence="11 12">JS81F13</strain>
    </source>
</reference>
<dbReference type="InterPro" id="IPR003439">
    <property type="entry name" value="ABC_transporter-like_ATP-bd"/>
</dbReference>
<comment type="function">
    <text evidence="8">Part of the ABC transporter complex HmuTUV involved in hemin import. Responsible for energy coupling to the transport system.</text>
</comment>
<keyword evidence="2 9" id="KW-1003">Cell membrane</keyword>
<comment type="subcellular location">
    <subcellularLocation>
        <location evidence="9">Cell membrane</location>
        <topology evidence="9">Peripheral membrane protein</topology>
    </subcellularLocation>
</comment>
<keyword evidence="11" id="KW-0378">Hydrolase</keyword>
<dbReference type="HAMAP" id="MF_01005">
    <property type="entry name" value="BtuD"/>
    <property type="match status" value="1"/>
</dbReference>
<proteinExistence type="inferred from homology"/>
<dbReference type="Gene3D" id="3.40.50.300">
    <property type="entry name" value="P-loop containing nucleotide triphosphate hydrolases"/>
    <property type="match status" value="1"/>
</dbReference>
<dbReference type="GO" id="GO:0015420">
    <property type="term" value="F:ABC-type vitamin B12 transporter activity"/>
    <property type="evidence" value="ECO:0007669"/>
    <property type="project" value="UniProtKB-UniRule"/>
</dbReference>
<evidence type="ECO:0000313" key="12">
    <source>
        <dbReference type="Proteomes" id="UP000036196"/>
    </source>
</evidence>
<dbReference type="STRING" id="61647.LG71_26315"/>
<dbReference type="GO" id="GO:0016887">
    <property type="term" value="F:ATP hydrolysis activity"/>
    <property type="evidence" value="ECO:0007669"/>
    <property type="project" value="InterPro"/>
</dbReference>
<dbReference type="GO" id="GO:0005886">
    <property type="term" value="C:plasma membrane"/>
    <property type="evidence" value="ECO:0007669"/>
    <property type="project" value="UniProtKB-SubCell"/>
</dbReference>
<dbReference type="SUPFAM" id="SSF52540">
    <property type="entry name" value="P-loop containing nucleoside triphosphate hydrolases"/>
    <property type="match status" value="1"/>
</dbReference>
<evidence type="ECO:0000256" key="2">
    <source>
        <dbReference type="ARBA" id="ARBA00022475"/>
    </source>
</evidence>
<dbReference type="InterPro" id="IPR027417">
    <property type="entry name" value="P-loop_NTPase"/>
</dbReference>
<dbReference type="PANTHER" id="PTHR42794:SF1">
    <property type="entry name" value="HEMIN IMPORT ATP-BINDING PROTEIN HMUV"/>
    <property type="match status" value="1"/>
</dbReference>
<gene>
    <name evidence="9" type="primary">btuD</name>
    <name evidence="11" type="ORF">ABW06_00495</name>
</gene>
<keyword evidence="12" id="KW-1185">Reference proteome</keyword>
<evidence type="ECO:0000256" key="3">
    <source>
        <dbReference type="ARBA" id="ARBA00022519"/>
    </source>
</evidence>
<evidence type="ECO:0000256" key="5">
    <source>
        <dbReference type="ARBA" id="ARBA00022840"/>
    </source>
</evidence>
<accession>A0A0J5M9V0</accession>
<protein>
    <recommendedName>
        <fullName evidence="9">Vitamin B12 import ATP-binding protein BtuD</fullName>
        <ecNumber evidence="9">7.6.2.8</ecNumber>
    </recommendedName>
    <alternativeName>
        <fullName evidence="9">Vitamin B12-transporting ATPase</fullName>
    </alternativeName>
</protein>
<comment type="subunit">
    <text evidence="9">The complex is composed of two ATP-binding proteins (BtuD), two transmembrane proteins (BtuC) and a solute-binding protein (BtuF).</text>
</comment>
<dbReference type="Proteomes" id="UP000036196">
    <property type="component" value="Unassembled WGS sequence"/>
</dbReference>
<comment type="caution">
    <text evidence="11">The sequence shown here is derived from an EMBL/GenBank/DDBJ whole genome shotgun (WGS) entry which is preliminary data.</text>
</comment>
<comment type="function">
    <text evidence="9">Part of the ABC transporter complex BtuCDF involved in vitamin B12 import. Responsible for energy coupling to the transport system.</text>
</comment>
<keyword evidence="6 9" id="KW-1278">Translocase</keyword>
<feature type="binding site" evidence="9">
    <location>
        <begin position="32"/>
        <end position="39"/>
    </location>
    <ligand>
        <name>ATP</name>
        <dbReference type="ChEBI" id="CHEBI:30616"/>
    </ligand>
</feature>
<dbReference type="InterPro" id="IPR003593">
    <property type="entry name" value="AAA+_ATPase"/>
</dbReference>
<keyword evidence="5 9" id="KW-0067">ATP-binding</keyword>
<evidence type="ECO:0000313" key="11">
    <source>
        <dbReference type="EMBL" id="KMK16460.1"/>
    </source>
</evidence>
<organism evidence="11 12">
    <name type="scientific">Pluralibacter gergoviae</name>
    <name type="common">Enterobacter gergoviae</name>
    <dbReference type="NCBI Taxonomy" id="61647"/>
    <lineage>
        <taxon>Bacteria</taxon>
        <taxon>Pseudomonadati</taxon>
        <taxon>Pseudomonadota</taxon>
        <taxon>Gammaproteobacteria</taxon>
        <taxon>Enterobacterales</taxon>
        <taxon>Enterobacteriaceae</taxon>
        <taxon>Pluralibacter</taxon>
    </lineage>
</organism>
<evidence type="ECO:0000256" key="9">
    <source>
        <dbReference type="HAMAP-Rule" id="MF_01005"/>
    </source>
</evidence>
<dbReference type="EC" id="7.6.2.8" evidence="9"/>
<evidence type="ECO:0000256" key="6">
    <source>
        <dbReference type="ARBA" id="ARBA00022967"/>
    </source>
</evidence>
<dbReference type="PATRIC" id="fig|61647.15.peg.106"/>
<evidence type="ECO:0000259" key="10">
    <source>
        <dbReference type="PROSITE" id="PS50893"/>
    </source>
</evidence>
<keyword evidence="4 9" id="KW-0547">Nucleotide-binding</keyword>
<dbReference type="InterPro" id="IPR017871">
    <property type="entry name" value="ABC_transporter-like_CS"/>
</dbReference>
<dbReference type="PROSITE" id="PS00211">
    <property type="entry name" value="ABC_TRANSPORTER_1"/>
    <property type="match status" value="1"/>
</dbReference>
<evidence type="ECO:0000256" key="4">
    <source>
        <dbReference type="ARBA" id="ARBA00022741"/>
    </source>
</evidence>
<dbReference type="SMART" id="SM00382">
    <property type="entry name" value="AAA"/>
    <property type="match status" value="1"/>
</dbReference>
<keyword evidence="3" id="KW-0997">Cell inner membrane</keyword>
<evidence type="ECO:0000256" key="7">
    <source>
        <dbReference type="ARBA" id="ARBA00023136"/>
    </source>
</evidence>
<name>A0A0J5M9V0_PLUGE</name>
<feature type="domain" description="ABC transporter" evidence="10">
    <location>
        <begin position="4"/>
        <end position="232"/>
    </location>
</feature>
<dbReference type="InterPro" id="IPR023693">
    <property type="entry name" value="ABC_transptr_BtuD"/>
</dbReference>
<dbReference type="FunFam" id="3.40.50.300:FF:000462">
    <property type="entry name" value="Vitamin B12 import ATP-binding protein BtuD"/>
    <property type="match status" value="1"/>
</dbReference>
<dbReference type="RefSeq" id="WP_048277864.1">
    <property type="nucleotide sequence ID" value="NZ_LDZF01000001.1"/>
</dbReference>
<dbReference type="EMBL" id="LDZF01000001">
    <property type="protein sequence ID" value="KMK16460.1"/>
    <property type="molecule type" value="Genomic_DNA"/>
</dbReference>